<dbReference type="PRINTS" id="PR00344">
    <property type="entry name" value="BCTRLSENSOR"/>
</dbReference>
<dbReference type="SMART" id="SM00387">
    <property type="entry name" value="HATPase_c"/>
    <property type="match status" value="1"/>
</dbReference>
<dbReference type="GO" id="GO:0005886">
    <property type="term" value="C:plasma membrane"/>
    <property type="evidence" value="ECO:0007669"/>
    <property type="project" value="TreeGrafter"/>
</dbReference>
<evidence type="ECO:0000256" key="5">
    <source>
        <dbReference type="ARBA" id="ARBA00022679"/>
    </source>
</evidence>
<dbReference type="Pfam" id="PF02518">
    <property type="entry name" value="HATPase_c"/>
    <property type="match status" value="1"/>
</dbReference>
<dbReference type="PANTHER" id="PTHR45453">
    <property type="entry name" value="PHOSPHATE REGULON SENSOR PROTEIN PHOR"/>
    <property type="match status" value="1"/>
</dbReference>
<dbReference type="Gene3D" id="1.10.287.130">
    <property type="match status" value="1"/>
</dbReference>
<dbReference type="InterPro" id="IPR003594">
    <property type="entry name" value="HATPase_dom"/>
</dbReference>
<dbReference type="AlphaFoldDB" id="A0A6N7WJ61"/>
<gene>
    <name evidence="10" type="ORF">FYJ45_16355</name>
</gene>
<dbReference type="InterPro" id="IPR003661">
    <property type="entry name" value="HisK_dim/P_dom"/>
</dbReference>
<evidence type="ECO:0000313" key="10">
    <source>
        <dbReference type="EMBL" id="MSS89795.1"/>
    </source>
</evidence>
<keyword evidence="4" id="KW-0597">Phosphoprotein</keyword>
<evidence type="ECO:0000256" key="1">
    <source>
        <dbReference type="ARBA" id="ARBA00000085"/>
    </source>
</evidence>
<dbReference type="InterPro" id="IPR050351">
    <property type="entry name" value="BphY/WalK/GraS-like"/>
</dbReference>
<sequence>MKKFRKTNSDYTKLNRITFFRGLGIMLGAVSAVLLLRAMTRGHLADTIVLWITRIFSLNEDQADMIYFKAVTANMQFILGIVIIIFVFLLFYMLLYSYKRYFDEVLSGIDKLMEDGDAISLSPELETVERKLNYAKQTLKTQADEARKTERQKNELVVYLAHDIKTPLTSVIGYLSLLDENPDMPDDKKIKYIHTAWEKANRLRILVNEFFEITRNHSEPISLQKVKIDLYYMLVQISEELYPQLSACKKRIENNVGEDISVYGDSEKLARVFNNILKNAIAYSEDESVISVFAEEFPEKTVIRFENRGEIPGDKLGLIFDKFYRLSSARQSETGGSGLGLAIARDIVTLHGGRIKAESSNGLTSFVIELPSIREELTMAP</sequence>
<dbReference type="GO" id="GO:0004721">
    <property type="term" value="F:phosphoprotein phosphatase activity"/>
    <property type="evidence" value="ECO:0007669"/>
    <property type="project" value="TreeGrafter"/>
</dbReference>
<dbReference type="Gene3D" id="3.30.565.10">
    <property type="entry name" value="Histidine kinase-like ATPase, C-terminal domain"/>
    <property type="match status" value="1"/>
</dbReference>
<evidence type="ECO:0000256" key="2">
    <source>
        <dbReference type="ARBA" id="ARBA00004370"/>
    </source>
</evidence>
<keyword evidence="8" id="KW-0812">Transmembrane</keyword>
<keyword evidence="6 10" id="KW-0418">Kinase</keyword>
<feature type="transmembrane region" description="Helical" evidence="8">
    <location>
        <begin position="20"/>
        <end position="39"/>
    </location>
</feature>
<evidence type="ECO:0000256" key="8">
    <source>
        <dbReference type="SAM" id="Phobius"/>
    </source>
</evidence>
<feature type="transmembrane region" description="Helical" evidence="8">
    <location>
        <begin position="75"/>
        <end position="95"/>
    </location>
</feature>
<organism evidence="10 11">
    <name type="scientific">Eisenbergiella porci</name>
    <dbReference type="NCBI Taxonomy" id="2652274"/>
    <lineage>
        <taxon>Bacteria</taxon>
        <taxon>Bacillati</taxon>
        <taxon>Bacillota</taxon>
        <taxon>Clostridia</taxon>
        <taxon>Lachnospirales</taxon>
        <taxon>Lachnospiraceae</taxon>
        <taxon>Eisenbergiella</taxon>
    </lineage>
</organism>
<dbReference type="Proteomes" id="UP000436047">
    <property type="component" value="Unassembled WGS sequence"/>
</dbReference>
<comment type="subcellular location">
    <subcellularLocation>
        <location evidence="2">Membrane</location>
    </subcellularLocation>
</comment>
<keyword evidence="11" id="KW-1185">Reference proteome</keyword>
<name>A0A6N7WJ61_9FIRM</name>
<reference evidence="10 11" key="1">
    <citation type="submission" date="2019-08" db="EMBL/GenBank/DDBJ databases">
        <title>In-depth cultivation of the pig gut microbiome towards novel bacterial diversity and tailored functional studies.</title>
        <authorList>
            <person name="Wylensek D."/>
            <person name="Hitch T.C.A."/>
            <person name="Clavel T."/>
        </authorList>
    </citation>
    <scope>NUCLEOTIDE SEQUENCE [LARGE SCALE GENOMIC DNA]</scope>
    <source>
        <strain evidence="10 11">WCA-389-WT-23B</strain>
    </source>
</reference>
<dbReference type="InterPro" id="IPR036097">
    <property type="entry name" value="HisK_dim/P_sf"/>
</dbReference>
<evidence type="ECO:0000313" key="11">
    <source>
        <dbReference type="Proteomes" id="UP000436047"/>
    </source>
</evidence>
<protein>
    <recommendedName>
        <fullName evidence="3">histidine kinase</fullName>
        <ecNumber evidence="3">2.7.13.3</ecNumber>
    </recommendedName>
</protein>
<dbReference type="EMBL" id="VUMI01000027">
    <property type="protein sequence ID" value="MSS89795.1"/>
    <property type="molecule type" value="Genomic_DNA"/>
</dbReference>
<dbReference type="GeneID" id="86054615"/>
<dbReference type="GO" id="GO:0000155">
    <property type="term" value="F:phosphorelay sensor kinase activity"/>
    <property type="evidence" value="ECO:0007669"/>
    <property type="project" value="InterPro"/>
</dbReference>
<dbReference type="InterPro" id="IPR004358">
    <property type="entry name" value="Sig_transdc_His_kin-like_C"/>
</dbReference>
<evidence type="ECO:0000256" key="6">
    <source>
        <dbReference type="ARBA" id="ARBA00022777"/>
    </source>
</evidence>
<evidence type="ECO:0000256" key="7">
    <source>
        <dbReference type="ARBA" id="ARBA00023012"/>
    </source>
</evidence>
<keyword evidence="5" id="KW-0808">Transferase</keyword>
<keyword evidence="7" id="KW-0902">Two-component regulatory system</keyword>
<dbReference type="CDD" id="cd00082">
    <property type="entry name" value="HisKA"/>
    <property type="match status" value="1"/>
</dbReference>
<dbReference type="SUPFAM" id="SSF47384">
    <property type="entry name" value="Homodimeric domain of signal transducing histidine kinase"/>
    <property type="match status" value="1"/>
</dbReference>
<evidence type="ECO:0000256" key="4">
    <source>
        <dbReference type="ARBA" id="ARBA00022553"/>
    </source>
</evidence>
<dbReference type="FunFam" id="3.30.565.10:FF:000006">
    <property type="entry name" value="Sensor histidine kinase WalK"/>
    <property type="match status" value="1"/>
</dbReference>
<proteinExistence type="predicted"/>
<dbReference type="PANTHER" id="PTHR45453:SF1">
    <property type="entry name" value="PHOSPHATE REGULON SENSOR PROTEIN PHOR"/>
    <property type="match status" value="1"/>
</dbReference>
<dbReference type="InterPro" id="IPR036890">
    <property type="entry name" value="HATPase_C_sf"/>
</dbReference>
<dbReference type="PROSITE" id="PS50109">
    <property type="entry name" value="HIS_KIN"/>
    <property type="match status" value="1"/>
</dbReference>
<comment type="catalytic activity">
    <reaction evidence="1">
        <text>ATP + protein L-histidine = ADP + protein N-phospho-L-histidine.</text>
        <dbReference type="EC" id="2.7.13.3"/>
    </reaction>
</comment>
<dbReference type="GO" id="GO:0016036">
    <property type="term" value="P:cellular response to phosphate starvation"/>
    <property type="evidence" value="ECO:0007669"/>
    <property type="project" value="TreeGrafter"/>
</dbReference>
<accession>A0A6N7WJ61</accession>
<dbReference type="InterPro" id="IPR005467">
    <property type="entry name" value="His_kinase_dom"/>
</dbReference>
<dbReference type="RefSeq" id="WP_154465825.1">
    <property type="nucleotide sequence ID" value="NZ_JAXDZL010000168.1"/>
</dbReference>
<dbReference type="Pfam" id="PF00512">
    <property type="entry name" value="HisKA"/>
    <property type="match status" value="1"/>
</dbReference>
<comment type="caution">
    <text evidence="10">The sequence shown here is derived from an EMBL/GenBank/DDBJ whole genome shotgun (WGS) entry which is preliminary data.</text>
</comment>
<dbReference type="EC" id="2.7.13.3" evidence="3"/>
<dbReference type="SUPFAM" id="SSF55874">
    <property type="entry name" value="ATPase domain of HSP90 chaperone/DNA topoisomerase II/histidine kinase"/>
    <property type="match status" value="1"/>
</dbReference>
<evidence type="ECO:0000256" key="3">
    <source>
        <dbReference type="ARBA" id="ARBA00012438"/>
    </source>
</evidence>
<keyword evidence="8" id="KW-0472">Membrane</keyword>
<feature type="domain" description="Histidine kinase" evidence="9">
    <location>
        <begin position="159"/>
        <end position="374"/>
    </location>
</feature>
<dbReference type="SMART" id="SM00388">
    <property type="entry name" value="HisKA"/>
    <property type="match status" value="1"/>
</dbReference>
<evidence type="ECO:0000259" key="9">
    <source>
        <dbReference type="PROSITE" id="PS50109"/>
    </source>
</evidence>
<keyword evidence="8" id="KW-1133">Transmembrane helix</keyword>